<gene>
    <name evidence="2" type="ORF">S03H2_43902</name>
</gene>
<dbReference type="EMBL" id="BARU01027422">
    <property type="protein sequence ID" value="GAH74018.1"/>
    <property type="molecule type" value="Genomic_DNA"/>
</dbReference>
<feature type="region of interest" description="Disordered" evidence="1">
    <location>
        <begin position="1"/>
        <end position="21"/>
    </location>
</feature>
<dbReference type="AlphaFoldDB" id="X1JW69"/>
<comment type="caution">
    <text evidence="2">The sequence shown here is derived from an EMBL/GenBank/DDBJ whole genome shotgun (WGS) entry which is preliminary data.</text>
</comment>
<name>X1JW69_9ZZZZ</name>
<sequence>MRFKKARQTNQNLDLEENKKAHDRVFLSLHNTQLSTKKI</sequence>
<organism evidence="2">
    <name type="scientific">marine sediment metagenome</name>
    <dbReference type="NCBI Taxonomy" id="412755"/>
    <lineage>
        <taxon>unclassified sequences</taxon>
        <taxon>metagenomes</taxon>
        <taxon>ecological metagenomes</taxon>
    </lineage>
</organism>
<protein>
    <submittedName>
        <fullName evidence="2">Uncharacterized protein</fullName>
    </submittedName>
</protein>
<evidence type="ECO:0000256" key="1">
    <source>
        <dbReference type="SAM" id="MobiDB-lite"/>
    </source>
</evidence>
<reference evidence="2" key="1">
    <citation type="journal article" date="2014" name="Front. Microbiol.">
        <title>High frequency of phylogenetically diverse reductive dehalogenase-homologous genes in deep subseafloor sedimentary metagenomes.</title>
        <authorList>
            <person name="Kawai M."/>
            <person name="Futagami T."/>
            <person name="Toyoda A."/>
            <person name="Takaki Y."/>
            <person name="Nishi S."/>
            <person name="Hori S."/>
            <person name="Arai W."/>
            <person name="Tsubouchi T."/>
            <person name="Morono Y."/>
            <person name="Uchiyama I."/>
            <person name="Ito T."/>
            <person name="Fujiyama A."/>
            <person name="Inagaki F."/>
            <person name="Takami H."/>
        </authorList>
    </citation>
    <scope>NUCLEOTIDE SEQUENCE</scope>
    <source>
        <strain evidence="2">Expedition CK06-06</strain>
    </source>
</reference>
<accession>X1JW69</accession>
<proteinExistence type="predicted"/>
<evidence type="ECO:0000313" key="2">
    <source>
        <dbReference type="EMBL" id="GAH74018.1"/>
    </source>
</evidence>